<comment type="caution">
    <text evidence="1">The sequence shown here is derived from an EMBL/GenBank/DDBJ whole genome shotgun (WGS) entry which is preliminary data.</text>
</comment>
<keyword evidence="2" id="KW-1185">Reference proteome</keyword>
<dbReference type="Proteomes" id="UP001066276">
    <property type="component" value="Chromosome 2_1"/>
</dbReference>
<protein>
    <submittedName>
        <fullName evidence="1">Uncharacterized protein</fullName>
    </submittedName>
</protein>
<sequence length="160" mass="17788">MGKDKAAKPNQANKILSYTLPAPPAERLLTRALTPGAETPNEADLSLADLMSAITTLRSELAYKIDSVALDVYLLYADLHKVLAVVAPCLNAAILLTWDCNCVLDGRIDRNPPRLSNKPKLTAALRNALESLRLHYIWHKRHPEKKHTHATRQRRTPLVG</sequence>
<evidence type="ECO:0000313" key="2">
    <source>
        <dbReference type="Proteomes" id="UP001066276"/>
    </source>
</evidence>
<name>A0AAV7VVE5_PLEWA</name>
<dbReference type="EMBL" id="JANPWB010000003">
    <property type="protein sequence ID" value="KAJ1204015.1"/>
    <property type="molecule type" value="Genomic_DNA"/>
</dbReference>
<proteinExistence type="predicted"/>
<accession>A0AAV7VVE5</accession>
<reference evidence="1" key="1">
    <citation type="journal article" date="2022" name="bioRxiv">
        <title>Sequencing and chromosome-scale assembly of the giantPleurodeles waltlgenome.</title>
        <authorList>
            <person name="Brown T."/>
            <person name="Elewa A."/>
            <person name="Iarovenko S."/>
            <person name="Subramanian E."/>
            <person name="Araus A.J."/>
            <person name="Petzold A."/>
            <person name="Susuki M."/>
            <person name="Suzuki K.-i.T."/>
            <person name="Hayashi T."/>
            <person name="Toyoda A."/>
            <person name="Oliveira C."/>
            <person name="Osipova E."/>
            <person name="Leigh N.D."/>
            <person name="Simon A."/>
            <person name="Yun M.H."/>
        </authorList>
    </citation>
    <scope>NUCLEOTIDE SEQUENCE</scope>
    <source>
        <strain evidence="1">20211129_DDA</strain>
        <tissue evidence="1">Liver</tissue>
    </source>
</reference>
<gene>
    <name evidence="1" type="ORF">NDU88_007796</name>
</gene>
<organism evidence="1 2">
    <name type="scientific">Pleurodeles waltl</name>
    <name type="common">Iberian ribbed newt</name>
    <dbReference type="NCBI Taxonomy" id="8319"/>
    <lineage>
        <taxon>Eukaryota</taxon>
        <taxon>Metazoa</taxon>
        <taxon>Chordata</taxon>
        <taxon>Craniata</taxon>
        <taxon>Vertebrata</taxon>
        <taxon>Euteleostomi</taxon>
        <taxon>Amphibia</taxon>
        <taxon>Batrachia</taxon>
        <taxon>Caudata</taxon>
        <taxon>Salamandroidea</taxon>
        <taxon>Salamandridae</taxon>
        <taxon>Pleurodelinae</taxon>
        <taxon>Pleurodeles</taxon>
    </lineage>
</organism>
<evidence type="ECO:0000313" key="1">
    <source>
        <dbReference type="EMBL" id="KAJ1204015.1"/>
    </source>
</evidence>
<dbReference type="AlphaFoldDB" id="A0AAV7VVE5"/>